<evidence type="ECO:0000256" key="1">
    <source>
        <dbReference type="ARBA" id="ARBA00009477"/>
    </source>
</evidence>
<dbReference type="InterPro" id="IPR058649">
    <property type="entry name" value="CzcB_C"/>
</dbReference>
<gene>
    <name evidence="8" type="ORF">SAMN04488500_10368</name>
</gene>
<organism evidence="8 9">
    <name type="scientific">Sporomusa malonica</name>
    <dbReference type="NCBI Taxonomy" id="112901"/>
    <lineage>
        <taxon>Bacteria</taxon>
        <taxon>Bacillati</taxon>
        <taxon>Bacillota</taxon>
        <taxon>Negativicutes</taxon>
        <taxon>Selenomonadales</taxon>
        <taxon>Sporomusaceae</taxon>
        <taxon>Sporomusa</taxon>
    </lineage>
</organism>
<dbReference type="PROSITE" id="PS51450">
    <property type="entry name" value="LRR"/>
    <property type="match status" value="1"/>
</dbReference>
<dbReference type="Proteomes" id="UP000192738">
    <property type="component" value="Unassembled WGS sequence"/>
</dbReference>
<dbReference type="GO" id="GO:0030288">
    <property type="term" value="C:outer membrane-bounded periplasmic space"/>
    <property type="evidence" value="ECO:0007669"/>
    <property type="project" value="TreeGrafter"/>
</dbReference>
<dbReference type="Pfam" id="PF25919">
    <property type="entry name" value="BSH_CusB"/>
    <property type="match status" value="1"/>
</dbReference>
<dbReference type="InterPro" id="IPR058792">
    <property type="entry name" value="Beta-barrel_RND_2"/>
</dbReference>
<evidence type="ECO:0000313" key="9">
    <source>
        <dbReference type="Proteomes" id="UP000192738"/>
    </source>
</evidence>
<dbReference type="GO" id="GO:0015679">
    <property type="term" value="P:plasma membrane copper ion transport"/>
    <property type="evidence" value="ECO:0007669"/>
    <property type="project" value="TreeGrafter"/>
</dbReference>
<dbReference type="Gene3D" id="2.40.420.20">
    <property type="match status" value="1"/>
</dbReference>
<sequence length="442" mass="46652">MSKPEKGEDSMIEKLQAKKKLIIGVTAGILVIGGTGYYYTTQHNKPAAVDHTGHQTNTPVMAMGDTVTLDAKARQLAGVQTAQAIVKSLAKEIKTTGKIAMNESGRTYITSRVEGRVDELYITAEGQTIAPGQAIASVYSPTYIAAQEEYLLSLETVQKLKNASKDIVQINNRLRDAARRKLQLLNVSDNDIAHLEHTRQLNDHMTIYAQFGGTVLEKQLLPGAFIMPGDKLYSLSDLSTVWLYTDIYEKDIAGITPGQPVVVTSGAYPGQTFTGNVTFINPVLDDATRTVKVRVELANPGGKLKPNMFVNANVQIPLGDSLVIPESSLLDTGSRKIVFIAQSEDTFVKREVVIGQHADGYVQILSGLQPGETVVTAATFLIDSQTKLGSLGSHAGHGGGGAAKGAATPAPASGSANSGAAAPAKTPLAPAAQAAGGEHSGH</sequence>
<evidence type="ECO:0000259" key="6">
    <source>
        <dbReference type="Pfam" id="PF25954"/>
    </source>
</evidence>
<proteinExistence type="inferred from homology"/>
<feature type="domain" description="CusB-like barrel-sandwich hybrid" evidence="5">
    <location>
        <begin position="108"/>
        <end position="234"/>
    </location>
</feature>
<feature type="transmembrane region" description="Helical" evidence="4">
    <location>
        <begin position="21"/>
        <end position="39"/>
    </location>
</feature>
<feature type="domain" description="CzcB-like C-terminal circularly permuted SH3-like" evidence="7">
    <location>
        <begin position="323"/>
        <end position="382"/>
    </location>
</feature>
<dbReference type="GO" id="GO:0016020">
    <property type="term" value="C:membrane"/>
    <property type="evidence" value="ECO:0007669"/>
    <property type="project" value="InterPro"/>
</dbReference>
<dbReference type="Gene3D" id="2.40.50.100">
    <property type="match status" value="1"/>
</dbReference>
<feature type="domain" description="CusB-like beta-barrel" evidence="6">
    <location>
        <begin position="240"/>
        <end position="314"/>
    </location>
</feature>
<dbReference type="AlphaFoldDB" id="A0A1W1Z7U4"/>
<evidence type="ECO:0000256" key="3">
    <source>
        <dbReference type="SAM" id="MobiDB-lite"/>
    </source>
</evidence>
<dbReference type="PANTHER" id="PTHR30097:SF15">
    <property type="entry name" value="CATION EFFLUX SYSTEM PROTEIN CUSB"/>
    <property type="match status" value="1"/>
</dbReference>
<dbReference type="Pfam" id="PF25954">
    <property type="entry name" value="Beta-barrel_RND_2"/>
    <property type="match status" value="1"/>
</dbReference>
<evidence type="ECO:0000256" key="2">
    <source>
        <dbReference type="ARBA" id="ARBA00022448"/>
    </source>
</evidence>
<comment type="similarity">
    <text evidence="1">Belongs to the membrane fusion protein (MFP) (TC 8.A.1) family.</text>
</comment>
<keyword evidence="2" id="KW-0813">Transport</keyword>
<dbReference type="GO" id="GO:0046914">
    <property type="term" value="F:transition metal ion binding"/>
    <property type="evidence" value="ECO:0007669"/>
    <property type="project" value="TreeGrafter"/>
</dbReference>
<dbReference type="InterPro" id="IPR006143">
    <property type="entry name" value="RND_pump_MFP"/>
</dbReference>
<dbReference type="PANTHER" id="PTHR30097">
    <property type="entry name" value="CATION EFFLUX SYSTEM PROTEIN CUSB"/>
    <property type="match status" value="1"/>
</dbReference>
<evidence type="ECO:0000259" key="7">
    <source>
        <dbReference type="Pfam" id="PF25975"/>
    </source>
</evidence>
<evidence type="ECO:0000313" key="8">
    <source>
        <dbReference type="EMBL" id="SMC44454.1"/>
    </source>
</evidence>
<keyword evidence="4" id="KW-0812">Transmembrane</keyword>
<protein>
    <submittedName>
        <fullName evidence="8">Membrane fusion protein, Cu(I)/Ag(I) efflux system</fullName>
    </submittedName>
</protein>
<dbReference type="Pfam" id="PF25975">
    <property type="entry name" value="CzcB_C"/>
    <property type="match status" value="1"/>
</dbReference>
<dbReference type="STRING" id="112901.SAMN04488500_10368"/>
<feature type="compositionally biased region" description="Low complexity" evidence="3">
    <location>
        <begin position="404"/>
        <end position="442"/>
    </location>
</feature>
<accession>A0A1W1Z7U4</accession>
<dbReference type="EMBL" id="FWXI01000003">
    <property type="protein sequence ID" value="SMC44454.1"/>
    <property type="molecule type" value="Genomic_DNA"/>
</dbReference>
<dbReference type="Gene3D" id="2.40.30.170">
    <property type="match status" value="1"/>
</dbReference>
<dbReference type="FunFam" id="2.40.30.170:FF:000010">
    <property type="entry name" value="Efflux RND transporter periplasmic adaptor subunit"/>
    <property type="match status" value="1"/>
</dbReference>
<dbReference type="SUPFAM" id="SSF111369">
    <property type="entry name" value="HlyD-like secretion proteins"/>
    <property type="match status" value="1"/>
</dbReference>
<dbReference type="Gene3D" id="6.10.140.730">
    <property type="match status" value="1"/>
</dbReference>
<evidence type="ECO:0000259" key="5">
    <source>
        <dbReference type="Pfam" id="PF25919"/>
    </source>
</evidence>
<name>A0A1W1Z7U4_9FIRM</name>
<keyword evidence="4" id="KW-0472">Membrane</keyword>
<dbReference type="GO" id="GO:0060003">
    <property type="term" value="P:copper ion export"/>
    <property type="evidence" value="ECO:0007669"/>
    <property type="project" value="TreeGrafter"/>
</dbReference>
<reference evidence="8 9" key="1">
    <citation type="submission" date="2017-04" db="EMBL/GenBank/DDBJ databases">
        <authorList>
            <person name="Afonso C.L."/>
            <person name="Miller P.J."/>
            <person name="Scott M.A."/>
            <person name="Spackman E."/>
            <person name="Goraichik I."/>
            <person name="Dimitrov K.M."/>
            <person name="Suarez D.L."/>
            <person name="Swayne D.E."/>
        </authorList>
    </citation>
    <scope>NUCLEOTIDE SEQUENCE [LARGE SCALE GENOMIC DNA]</scope>
    <source>
        <strain evidence="8 9">DSM 5090</strain>
    </source>
</reference>
<dbReference type="GO" id="GO:0022857">
    <property type="term" value="F:transmembrane transporter activity"/>
    <property type="evidence" value="ECO:0007669"/>
    <property type="project" value="InterPro"/>
</dbReference>
<dbReference type="InterPro" id="IPR001611">
    <property type="entry name" value="Leu-rich_rpt"/>
</dbReference>
<evidence type="ECO:0000256" key="4">
    <source>
        <dbReference type="SAM" id="Phobius"/>
    </source>
</evidence>
<dbReference type="NCBIfam" id="TIGR01730">
    <property type="entry name" value="RND_mfp"/>
    <property type="match status" value="1"/>
</dbReference>
<keyword evidence="4" id="KW-1133">Transmembrane helix</keyword>
<dbReference type="InterPro" id="IPR051909">
    <property type="entry name" value="MFP_Cation_Efflux"/>
</dbReference>
<feature type="region of interest" description="Disordered" evidence="3">
    <location>
        <begin position="393"/>
        <end position="442"/>
    </location>
</feature>
<dbReference type="InterPro" id="IPR058790">
    <property type="entry name" value="BSH_CusB"/>
</dbReference>
<keyword evidence="9" id="KW-1185">Reference proteome</keyword>